<sequence>MLPQNETLQPRPDQTLEASLLPAMKLFHRFRKFLMRLVFFLPSGGSSGKSSNASSKQNNSDRFDPPKLSCSSYYSSHSHYTEAIADCRVLQQVITRRDFGGSKI</sequence>
<feature type="compositionally biased region" description="Low complexity" evidence="1">
    <location>
        <begin position="48"/>
        <end position="58"/>
    </location>
</feature>
<dbReference type="AlphaFoldDB" id="A0A6A3BGL8"/>
<feature type="region of interest" description="Disordered" evidence="1">
    <location>
        <begin position="44"/>
        <end position="67"/>
    </location>
</feature>
<reference evidence="2" key="1">
    <citation type="submission" date="2019-09" db="EMBL/GenBank/DDBJ databases">
        <title>Draft genome information of white flower Hibiscus syriacus.</title>
        <authorList>
            <person name="Kim Y.-M."/>
        </authorList>
    </citation>
    <scope>NUCLEOTIDE SEQUENCE [LARGE SCALE GENOMIC DNA]</scope>
    <source>
        <strain evidence="2">YM2019G1</strain>
    </source>
</reference>
<keyword evidence="3" id="KW-1185">Reference proteome</keyword>
<evidence type="ECO:0000256" key="1">
    <source>
        <dbReference type="SAM" id="MobiDB-lite"/>
    </source>
</evidence>
<accession>A0A6A3BGL8</accession>
<organism evidence="2 3">
    <name type="scientific">Hibiscus syriacus</name>
    <name type="common">Rose of Sharon</name>
    <dbReference type="NCBI Taxonomy" id="106335"/>
    <lineage>
        <taxon>Eukaryota</taxon>
        <taxon>Viridiplantae</taxon>
        <taxon>Streptophyta</taxon>
        <taxon>Embryophyta</taxon>
        <taxon>Tracheophyta</taxon>
        <taxon>Spermatophyta</taxon>
        <taxon>Magnoliopsida</taxon>
        <taxon>eudicotyledons</taxon>
        <taxon>Gunneridae</taxon>
        <taxon>Pentapetalae</taxon>
        <taxon>rosids</taxon>
        <taxon>malvids</taxon>
        <taxon>Malvales</taxon>
        <taxon>Malvaceae</taxon>
        <taxon>Malvoideae</taxon>
        <taxon>Hibiscus</taxon>
    </lineage>
</organism>
<dbReference type="Proteomes" id="UP000436088">
    <property type="component" value="Unassembled WGS sequence"/>
</dbReference>
<gene>
    <name evidence="2" type="ORF">F3Y22_tig00110183pilonHSYRG00045</name>
</gene>
<evidence type="ECO:0000313" key="3">
    <source>
        <dbReference type="Proteomes" id="UP000436088"/>
    </source>
</evidence>
<protein>
    <submittedName>
        <fullName evidence="2">WEB family protein</fullName>
    </submittedName>
</protein>
<dbReference type="EMBL" id="VEPZ02000863">
    <property type="protein sequence ID" value="KAE8715275.1"/>
    <property type="molecule type" value="Genomic_DNA"/>
</dbReference>
<dbReference type="PANTHER" id="PTHR35111">
    <property type="entry name" value="F10A5.9-RELATED"/>
    <property type="match status" value="1"/>
</dbReference>
<dbReference type="PANTHER" id="PTHR35111:SF5">
    <property type="entry name" value="F10A5.9"/>
    <property type="match status" value="1"/>
</dbReference>
<name>A0A6A3BGL8_HIBSY</name>
<proteinExistence type="predicted"/>
<comment type="caution">
    <text evidence="2">The sequence shown here is derived from an EMBL/GenBank/DDBJ whole genome shotgun (WGS) entry which is preliminary data.</text>
</comment>
<evidence type="ECO:0000313" key="2">
    <source>
        <dbReference type="EMBL" id="KAE8715275.1"/>
    </source>
</evidence>